<proteinExistence type="predicted"/>
<evidence type="ECO:0000256" key="1">
    <source>
        <dbReference type="SAM" id="MobiDB-lite"/>
    </source>
</evidence>
<feature type="region of interest" description="Disordered" evidence="1">
    <location>
        <begin position="89"/>
        <end position="175"/>
    </location>
</feature>
<dbReference type="AlphaFoldDB" id="K0RKG4"/>
<accession>K0RKG4</accession>
<protein>
    <submittedName>
        <fullName evidence="2">Uncharacterized protein</fullName>
    </submittedName>
</protein>
<dbReference type="Proteomes" id="UP000266841">
    <property type="component" value="Unassembled WGS sequence"/>
</dbReference>
<dbReference type="EMBL" id="AGNL01044822">
    <property type="protein sequence ID" value="EJK49411.1"/>
    <property type="molecule type" value="Genomic_DNA"/>
</dbReference>
<evidence type="ECO:0000313" key="2">
    <source>
        <dbReference type="EMBL" id="EJK49411.1"/>
    </source>
</evidence>
<feature type="region of interest" description="Disordered" evidence="1">
    <location>
        <begin position="1"/>
        <end position="68"/>
    </location>
</feature>
<reference evidence="2 3" key="1">
    <citation type="journal article" date="2012" name="Genome Biol.">
        <title>Genome and low-iron response of an oceanic diatom adapted to chronic iron limitation.</title>
        <authorList>
            <person name="Lommer M."/>
            <person name="Specht M."/>
            <person name="Roy A.S."/>
            <person name="Kraemer L."/>
            <person name="Andreson R."/>
            <person name="Gutowska M.A."/>
            <person name="Wolf J."/>
            <person name="Bergner S.V."/>
            <person name="Schilhabel M.B."/>
            <person name="Klostermeier U.C."/>
            <person name="Beiko R.G."/>
            <person name="Rosenstiel P."/>
            <person name="Hippler M."/>
            <person name="Laroche J."/>
        </authorList>
    </citation>
    <scope>NUCLEOTIDE SEQUENCE [LARGE SCALE GENOMIC DNA]</scope>
    <source>
        <strain evidence="2 3">CCMP1005</strain>
    </source>
</reference>
<feature type="compositionally biased region" description="Pro residues" evidence="1">
    <location>
        <begin position="36"/>
        <end position="51"/>
    </location>
</feature>
<feature type="non-terminal residue" evidence="2">
    <location>
        <position position="1"/>
    </location>
</feature>
<feature type="compositionally biased region" description="Low complexity" evidence="1">
    <location>
        <begin position="52"/>
        <end position="62"/>
    </location>
</feature>
<organism evidence="2 3">
    <name type="scientific">Thalassiosira oceanica</name>
    <name type="common">Marine diatom</name>
    <dbReference type="NCBI Taxonomy" id="159749"/>
    <lineage>
        <taxon>Eukaryota</taxon>
        <taxon>Sar</taxon>
        <taxon>Stramenopiles</taxon>
        <taxon>Ochrophyta</taxon>
        <taxon>Bacillariophyta</taxon>
        <taxon>Coscinodiscophyceae</taxon>
        <taxon>Thalassiosirophycidae</taxon>
        <taxon>Thalassiosirales</taxon>
        <taxon>Thalassiosiraceae</taxon>
        <taxon>Thalassiosira</taxon>
    </lineage>
</organism>
<sequence length="175" mass="17452">EYAQGDVDAPPAHAARRRDPRREEPDDGARGVVPEVGPPAAPGLPVPPRPAAAPDAEQAAVDALHRRPVGEGVSTAGMAVGHVTAPVAGGAGVPVRLAGGAPPPAAVRRGRGDRAERAEGGQEQEGGEGPGCPRPPGPDARRPPGHDLRSIGGPDDAIAMPTGGTVQRTDVAPKG</sequence>
<feature type="compositionally biased region" description="Low complexity" evidence="1">
    <location>
        <begin position="89"/>
        <end position="100"/>
    </location>
</feature>
<feature type="compositionally biased region" description="Basic and acidic residues" evidence="1">
    <location>
        <begin position="139"/>
        <end position="149"/>
    </location>
</feature>
<evidence type="ECO:0000313" key="3">
    <source>
        <dbReference type="Proteomes" id="UP000266841"/>
    </source>
</evidence>
<comment type="caution">
    <text evidence="2">The sequence shown here is derived from an EMBL/GenBank/DDBJ whole genome shotgun (WGS) entry which is preliminary data.</text>
</comment>
<feature type="compositionally biased region" description="Basic and acidic residues" evidence="1">
    <location>
        <begin position="20"/>
        <end position="29"/>
    </location>
</feature>
<name>K0RKG4_THAOC</name>
<feature type="compositionally biased region" description="Basic and acidic residues" evidence="1">
    <location>
        <begin position="110"/>
        <end position="120"/>
    </location>
</feature>
<gene>
    <name evidence="2" type="ORF">THAOC_31715</name>
</gene>
<keyword evidence="3" id="KW-1185">Reference proteome</keyword>